<dbReference type="RefSeq" id="WP_073490046.1">
    <property type="nucleotide sequence ID" value="NZ_FQVN01000021.1"/>
</dbReference>
<evidence type="ECO:0000256" key="2">
    <source>
        <dbReference type="SAM" id="SignalP"/>
    </source>
</evidence>
<dbReference type="InterPro" id="IPR024520">
    <property type="entry name" value="DUF3558"/>
</dbReference>
<evidence type="ECO:0000313" key="4">
    <source>
        <dbReference type="Proteomes" id="UP000184501"/>
    </source>
</evidence>
<keyword evidence="2" id="KW-0732">Signal</keyword>
<evidence type="ECO:0008006" key="5">
    <source>
        <dbReference type="Google" id="ProtNLM"/>
    </source>
</evidence>
<evidence type="ECO:0000313" key="3">
    <source>
        <dbReference type="EMBL" id="SHH07328.1"/>
    </source>
</evidence>
<name>A0A1M5Q006_STRHI</name>
<feature type="chain" id="PRO_5011957359" description="DUF3558 domain-containing protein" evidence="2">
    <location>
        <begin position="26"/>
        <end position="194"/>
    </location>
</feature>
<dbReference type="Proteomes" id="UP000184501">
    <property type="component" value="Unassembled WGS sequence"/>
</dbReference>
<gene>
    <name evidence="3" type="ORF">SAMN05444320_1219</name>
</gene>
<accession>A0A1M5Q006</accession>
<dbReference type="Pfam" id="PF12079">
    <property type="entry name" value="DUF3558"/>
    <property type="match status" value="1"/>
</dbReference>
<dbReference type="STRING" id="2017.SAMN05444320_1219"/>
<dbReference type="OrthoDB" id="5184069at2"/>
<feature type="signal peptide" evidence="2">
    <location>
        <begin position="1"/>
        <end position="25"/>
    </location>
</feature>
<dbReference type="AlphaFoldDB" id="A0A1M5Q006"/>
<sequence length="194" mass="20536">MARRSRSLAALALLLALPGCGHVVARGTPAPVSGASTRASASVSRPREARLEKVDPCALVGEADRRGLDIDRPPVFATNHLFESPACSFRSSTHLVAFQVVTGIKAGIEVMGQGRVNGVRHEFRLAGFPAVEVRTDGAPPRGDFCTVSVDVAPGNVLFVLYREDGIPDPLGKDELCRRATRVAEIAVTALLDGK</sequence>
<feature type="compositionally biased region" description="Polar residues" evidence="1">
    <location>
        <begin position="34"/>
        <end position="43"/>
    </location>
</feature>
<organism evidence="3 4">
    <name type="scientific">Streptoalloteichus hindustanus</name>
    <dbReference type="NCBI Taxonomy" id="2017"/>
    <lineage>
        <taxon>Bacteria</taxon>
        <taxon>Bacillati</taxon>
        <taxon>Actinomycetota</taxon>
        <taxon>Actinomycetes</taxon>
        <taxon>Pseudonocardiales</taxon>
        <taxon>Pseudonocardiaceae</taxon>
        <taxon>Streptoalloteichus</taxon>
    </lineage>
</organism>
<protein>
    <recommendedName>
        <fullName evidence="5">DUF3558 domain-containing protein</fullName>
    </recommendedName>
</protein>
<dbReference type="EMBL" id="FQVN01000021">
    <property type="protein sequence ID" value="SHH07328.1"/>
    <property type="molecule type" value="Genomic_DNA"/>
</dbReference>
<proteinExistence type="predicted"/>
<evidence type="ECO:0000256" key="1">
    <source>
        <dbReference type="SAM" id="MobiDB-lite"/>
    </source>
</evidence>
<reference evidence="3 4" key="1">
    <citation type="submission" date="2016-11" db="EMBL/GenBank/DDBJ databases">
        <authorList>
            <person name="Jaros S."/>
            <person name="Januszkiewicz K."/>
            <person name="Wedrychowicz H."/>
        </authorList>
    </citation>
    <scope>NUCLEOTIDE SEQUENCE [LARGE SCALE GENOMIC DNA]</scope>
    <source>
        <strain evidence="3 4">DSM 44523</strain>
    </source>
</reference>
<feature type="region of interest" description="Disordered" evidence="1">
    <location>
        <begin position="28"/>
        <end position="47"/>
    </location>
</feature>
<keyword evidence="4" id="KW-1185">Reference proteome</keyword>